<evidence type="ECO:0000313" key="10">
    <source>
        <dbReference type="Proteomes" id="UP000325292"/>
    </source>
</evidence>
<feature type="domain" description="Major facilitator superfamily (MFS) profile" evidence="8">
    <location>
        <begin position="223"/>
        <end position="416"/>
    </location>
</feature>
<feature type="transmembrane region" description="Helical" evidence="7">
    <location>
        <begin position="347"/>
        <end position="366"/>
    </location>
</feature>
<dbReference type="CDD" id="cd06173">
    <property type="entry name" value="MFS_MefA_like"/>
    <property type="match status" value="1"/>
</dbReference>
<feature type="transmembrane region" description="Helical" evidence="7">
    <location>
        <begin position="258"/>
        <end position="280"/>
    </location>
</feature>
<evidence type="ECO:0000256" key="4">
    <source>
        <dbReference type="ARBA" id="ARBA00022692"/>
    </source>
</evidence>
<dbReference type="InterPro" id="IPR020846">
    <property type="entry name" value="MFS_dom"/>
</dbReference>
<feature type="transmembrane region" description="Helical" evidence="7">
    <location>
        <begin position="49"/>
        <end position="68"/>
    </location>
</feature>
<reference evidence="9 10" key="1">
    <citation type="journal article" date="2019" name="Sci. Rep.">
        <title>Sulfobacillus thermotolerans: new insights into resistance and metabolic capacities of acidophilic chemolithotrophs.</title>
        <authorList>
            <person name="Panyushkina A.E."/>
            <person name="Babenko V.V."/>
            <person name="Nikitina A.S."/>
            <person name="Selezneva O.V."/>
            <person name="Tsaplina I.A."/>
            <person name="Letarova M.A."/>
            <person name="Kostryukova E.S."/>
            <person name="Letarov A.V."/>
        </authorList>
    </citation>
    <scope>NUCLEOTIDE SEQUENCE [LARGE SCALE GENOMIC DNA]</scope>
    <source>
        <strain evidence="9 10">Kr1</strain>
    </source>
</reference>
<dbReference type="PROSITE" id="PS50850">
    <property type="entry name" value="MFS"/>
    <property type="match status" value="2"/>
</dbReference>
<dbReference type="EMBL" id="CP019454">
    <property type="protein sequence ID" value="AUW93738.1"/>
    <property type="molecule type" value="Genomic_DNA"/>
</dbReference>
<dbReference type="PANTHER" id="PTHR23513">
    <property type="entry name" value="INTEGRAL MEMBRANE EFFLUX PROTEIN-RELATED"/>
    <property type="match status" value="1"/>
</dbReference>
<evidence type="ECO:0000256" key="7">
    <source>
        <dbReference type="SAM" id="Phobius"/>
    </source>
</evidence>
<feature type="transmembrane region" description="Helical" evidence="7">
    <location>
        <begin position="313"/>
        <end position="335"/>
    </location>
</feature>
<keyword evidence="3" id="KW-1003">Cell membrane</keyword>
<accession>A0ABM6RR12</accession>
<feature type="transmembrane region" description="Helical" evidence="7">
    <location>
        <begin position="287"/>
        <end position="307"/>
    </location>
</feature>
<keyword evidence="4 7" id="KW-0812">Transmembrane</keyword>
<evidence type="ECO:0000256" key="1">
    <source>
        <dbReference type="ARBA" id="ARBA00004651"/>
    </source>
</evidence>
<feature type="transmembrane region" description="Helical" evidence="7">
    <location>
        <begin position="378"/>
        <end position="397"/>
    </location>
</feature>
<dbReference type="InterPro" id="IPR036259">
    <property type="entry name" value="MFS_trans_sf"/>
</dbReference>
<organism evidence="9 10">
    <name type="scientific">Sulfobacillus thermotolerans</name>
    <dbReference type="NCBI Taxonomy" id="338644"/>
    <lineage>
        <taxon>Bacteria</taxon>
        <taxon>Bacillati</taxon>
        <taxon>Bacillota</taxon>
        <taxon>Clostridia</taxon>
        <taxon>Eubacteriales</taxon>
        <taxon>Clostridiales Family XVII. Incertae Sedis</taxon>
        <taxon>Sulfobacillus</taxon>
    </lineage>
</organism>
<keyword evidence="2" id="KW-0813">Transport</keyword>
<feature type="transmembrane region" description="Helical" evidence="7">
    <location>
        <begin position="218"/>
        <end position="238"/>
    </location>
</feature>
<evidence type="ECO:0000256" key="6">
    <source>
        <dbReference type="ARBA" id="ARBA00023136"/>
    </source>
</evidence>
<evidence type="ECO:0000256" key="5">
    <source>
        <dbReference type="ARBA" id="ARBA00022989"/>
    </source>
</evidence>
<keyword evidence="5 7" id="KW-1133">Transmembrane helix</keyword>
<sequence>MKSTVWREPNFFPLWLGAMLSSVADSTYYIVLAWFVLEITHSAANLGTTLLMASLPRLLFMIFGGVAVDRLNPRRVMVVSLTARMAILLGLAVWLATEVGALDLWVLYAVAGMFGVVDAFYWPTQNALVPHVLPDQVLATGNSFIQTTQQLSMVVGPLVAGGMLQWHQFAGIFTVLAALYAGSAVAIRAIHMTAKERVMPLASRSVWGEIYDGVRYVWNIRILLFLMLASMVINLFFMGPVNIGLPSFVQRQGWSGSVYGYFEAAMGLGAVVGGALTVAVRGMRGHFQWIALAAAVIGLGLIGAAMVHQWPMGIVFLAASGIAMSLTNIPIITYIQTIVDHAMMGRVMSLLTLMSVGLVPVSYGLSSLILRMHWLGPASLMIVGGAIIALFCAMLWFQPDFRQMESHPRWQQAKDV</sequence>
<name>A0ABM6RR12_9FIRM</name>
<dbReference type="Gene3D" id="1.20.1250.20">
    <property type="entry name" value="MFS general substrate transporter like domains"/>
    <property type="match status" value="1"/>
</dbReference>
<feature type="transmembrane region" description="Helical" evidence="7">
    <location>
        <begin position="12"/>
        <end position="37"/>
    </location>
</feature>
<evidence type="ECO:0000259" key="8">
    <source>
        <dbReference type="PROSITE" id="PS50850"/>
    </source>
</evidence>
<feature type="domain" description="Major facilitator superfamily (MFS) profile" evidence="8">
    <location>
        <begin position="1"/>
        <end position="195"/>
    </location>
</feature>
<dbReference type="SUPFAM" id="SSF103473">
    <property type="entry name" value="MFS general substrate transporter"/>
    <property type="match status" value="1"/>
</dbReference>
<proteinExistence type="predicted"/>
<dbReference type="Proteomes" id="UP000325292">
    <property type="component" value="Chromosome"/>
</dbReference>
<evidence type="ECO:0000256" key="3">
    <source>
        <dbReference type="ARBA" id="ARBA00022475"/>
    </source>
</evidence>
<evidence type="ECO:0000256" key="2">
    <source>
        <dbReference type="ARBA" id="ARBA00022448"/>
    </source>
</evidence>
<dbReference type="Pfam" id="PF07690">
    <property type="entry name" value="MFS_1"/>
    <property type="match status" value="1"/>
</dbReference>
<feature type="transmembrane region" description="Helical" evidence="7">
    <location>
        <begin position="169"/>
        <end position="190"/>
    </location>
</feature>
<dbReference type="InterPro" id="IPR011701">
    <property type="entry name" value="MFS"/>
</dbReference>
<feature type="transmembrane region" description="Helical" evidence="7">
    <location>
        <begin position="74"/>
        <end position="97"/>
    </location>
</feature>
<gene>
    <name evidence="9" type="ORF">BXT84_07100</name>
</gene>
<evidence type="ECO:0000313" key="9">
    <source>
        <dbReference type="EMBL" id="AUW93738.1"/>
    </source>
</evidence>
<protein>
    <recommendedName>
        <fullName evidence="8">Major facilitator superfamily (MFS) profile domain-containing protein</fullName>
    </recommendedName>
</protein>
<keyword evidence="6 7" id="KW-0472">Membrane</keyword>
<keyword evidence="10" id="KW-1185">Reference proteome</keyword>
<comment type="subcellular location">
    <subcellularLocation>
        <location evidence="1">Cell membrane</location>
        <topology evidence="1">Multi-pass membrane protein</topology>
    </subcellularLocation>
</comment>
<feature type="transmembrane region" description="Helical" evidence="7">
    <location>
        <begin position="104"/>
        <end position="122"/>
    </location>
</feature>
<dbReference type="PANTHER" id="PTHR23513:SF6">
    <property type="entry name" value="MAJOR FACILITATOR SUPERFAMILY ASSOCIATED DOMAIN-CONTAINING PROTEIN"/>
    <property type="match status" value="1"/>
</dbReference>